<proteinExistence type="predicted"/>
<keyword evidence="9" id="KW-1185">Reference proteome</keyword>
<evidence type="ECO:0000256" key="4">
    <source>
        <dbReference type="ARBA" id="ARBA00022989"/>
    </source>
</evidence>
<evidence type="ECO:0000256" key="6">
    <source>
        <dbReference type="SAM" id="Phobius"/>
    </source>
</evidence>
<name>A0A0W1R6N4_9EURY</name>
<evidence type="ECO:0000313" key="8">
    <source>
        <dbReference type="EMBL" id="KTG09054.1"/>
    </source>
</evidence>
<dbReference type="PANTHER" id="PTHR12677">
    <property type="entry name" value="GOLGI APPARATUS MEMBRANE PROTEIN TVP38-RELATED"/>
    <property type="match status" value="1"/>
</dbReference>
<feature type="transmembrane region" description="Helical" evidence="6">
    <location>
        <begin position="168"/>
        <end position="187"/>
    </location>
</feature>
<feature type="transmembrane region" description="Helical" evidence="6">
    <location>
        <begin position="12"/>
        <end position="31"/>
    </location>
</feature>
<dbReference type="Proteomes" id="UP000054387">
    <property type="component" value="Unassembled WGS sequence"/>
</dbReference>
<dbReference type="GO" id="GO:0005886">
    <property type="term" value="C:plasma membrane"/>
    <property type="evidence" value="ECO:0007669"/>
    <property type="project" value="UniProtKB-SubCell"/>
</dbReference>
<feature type="transmembrane region" description="Helical" evidence="6">
    <location>
        <begin position="199"/>
        <end position="216"/>
    </location>
</feature>
<keyword evidence="5 6" id="KW-0472">Membrane</keyword>
<dbReference type="EMBL" id="LOPU01000029">
    <property type="protein sequence ID" value="KTG09054.1"/>
    <property type="molecule type" value="Genomic_DNA"/>
</dbReference>
<dbReference type="OrthoDB" id="235837at2157"/>
<dbReference type="InterPro" id="IPR032816">
    <property type="entry name" value="VTT_dom"/>
</dbReference>
<comment type="subcellular location">
    <subcellularLocation>
        <location evidence="1">Cell membrane</location>
        <topology evidence="1">Multi-pass membrane protein</topology>
    </subcellularLocation>
</comment>
<feature type="domain" description="VTT" evidence="7">
    <location>
        <begin position="72"/>
        <end position="188"/>
    </location>
</feature>
<keyword evidence="2" id="KW-1003">Cell membrane</keyword>
<evidence type="ECO:0000256" key="3">
    <source>
        <dbReference type="ARBA" id="ARBA00022692"/>
    </source>
</evidence>
<keyword evidence="4 6" id="KW-1133">Transmembrane helix</keyword>
<dbReference type="AlphaFoldDB" id="A0A0W1R6N4"/>
<feature type="transmembrane region" description="Helical" evidence="6">
    <location>
        <begin position="138"/>
        <end position="161"/>
    </location>
</feature>
<dbReference type="Pfam" id="PF09335">
    <property type="entry name" value="VTT_dom"/>
    <property type="match status" value="1"/>
</dbReference>
<gene>
    <name evidence="8" type="ORF">AUR64_14730</name>
</gene>
<protein>
    <recommendedName>
        <fullName evidence="7">VTT domain-containing protein</fullName>
    </recommendedName>
</protein>
<dbReference type="InterPro" id="IPR015414">
    <property type="entry name" value="TMEM64"/>
</dbReference>
<accession>A0A0W1R6N4</accession>
<comment type="caution">
    <text evidence="8">The sequence shown here is derived from an EMBL/GenBank/DDBJ whole genome shotgun (WGS) entry which is preliminary data.</text>
</comment>
<dbReference type="STRING" id="1514971.AUR64_14730"/>
<evidence type="ECO:0000256" key="2">
    <source>
        <dbReference type="ARBA" id="ARBA00022475"/>
    </source>
</evidence>
<evidence type="ECO:0000256" key="1">
    <source>
        <dbReference type="ARBA" id="ARBA00004651"/>
    </source>
</evidence>
<dbReference type="RefSeq" id="WP_058582207.1">
    <property type="nucleotide sequence ID" value="NZ_LOPU01000029.1"/>
</dbReference>
<evidence type="ECO:0000313" key="9">
    <source>
        <dbReference type="Proteomes" id="UP000054387"/>
    </source>
</evidence>
<reference evidence="8 9" key="1">
    <citation type="submission" date="2015-12" db="EMBL/GenBank/DDBJ databases">
        <title>Haloprofundus marisrubri gen. nov., sp. nov., an extremely halophilic archaeon isolated from the Discovery deep brine-seawater interface in the Red Sea.</title>
        <authorList>
            <person name="Zhang G."/>
            <person name="Stingl U."/>
            <person name="Rashid M."/>
        </authorList>
    </citation>
    <scope>NUCLEOTIDE SEQUENCE [LARGE SCALE GENOMIC DNA]</scope>
    <source>
        <strain evidence="8 9">SB9</strain>
    </source>
</reference>
<feature type="transmembrane region" description="Helical" evidence="6">
    <location>
        <begin position="84"/>
        <end position="109"/>
    </location>
</feature>
<feature type="transmembrane region" description="Helical" evidence="6">
    <location>
        <begin position="51"/>
        <end position="72"/>
    </location>
</feature>
<keyword evidence="3 6" id="KW-0812">Transmembrane</keyword>
<organism evidence="8 9">
    <name type="scientific">Haloprofundus marisrubri</name>
    <dbReference type="NCBI Taxonomy" id="1514971"/>
    <lineage>
        <taxon>Archaea</taxon>
        <taxon>Methanobacteriati</taxon>
        <taxon>Methanobacteriota</taxon>
        <taxon>Stenosarchaea group</taxon>
        <taxon>Halobacteria</taxon>
        <taxon>Halobacteriales</taxon>
        <taxon>Haloferacaceae</taxon>
        <taxon>Haloprofundus</taxon>
    </lineage>
</organism>
<evidence type="ECO:0000259" key="7">
    <source>
        <dbReference type="Pfam" id="PF09335"/>
    </source>
</evidence>
<dbReference type="PANTHER" id="PTHR12677:SF59">
    <property type="entry name" value="GOLGI APPARATUS MEMBRANE PROTEIN TVP38-RELATED"/>
    <property type="match status" value="1"/>
</dbReference>
<sequence length="233" mass="25331">MQVFSSSDARKRGVLVAVLVVVAVVLLYLLARQYAPFVFDADELRAWVEQFGYLAPAVFVLVQIVQVVVAPIPGQAVALVAGYLFGPVAGTVYSITGVLIGSAIAFLLADRYGRTFVEDILHEDVVDRFDEFVDRVGFPGLVVFVVIPGLPDDAVCFLAGLTKWRLRTFMVAIAIGRLPAYVLTVYAGGRLASGEFLEGIVILGCLIVASAVGYYKREAIRDVVSRLWERTSP</sequence>
<evidence type="ECO:0000256" key="5">
    <source>
        <dbReference type="ARBA" id="ARBA00023136"/>
    </source>
</evidence>